<feature type="compositionally biased region" description="Polar residues" evidence="1">
    <location>
        <begin position="35"/>
        <end position="46"/>
    </location>
</feature>
<protein>
    <submittedName>
        <fullName evidence="3">Uncharacterized protein</fullName>
    </submittedName>
</protein>
<feature type="region of interest" description="Disordered" evidence="1">
    <location>
        <begin position="35"/>
        <end position="59"/>
    </location>
</feature>
<keyword evidence="2" id="KW-0472">Membrane</keyword>
<keyword evidence="2" id="KW-0812">Transmembrane</keyword>
<reference evidence="3 4" key="1">
    <citation type="journal article" date="2021" name="Commun. Biol.">
        <title>The genome of Shorea leprosula (Dipterocarpaceae) highlights the ecological relevance of drought in aseasonal tropical rainforests.</title>
        <authorList>
            <person name="Ng K.K.S."/>
            <person name="Kobayashi M.J."/>
            <person name="Fawcett J.A."/>
            <person name="Hatakeyama M."/>
            <person name="Paape T."/>
            <person name="Ng C.H."/>
            <person name="Ang C.C."/>
            <person name="Tnah L.H."/>
            <person name="Lee C.T."/>
            <person name="Nishiyama T."/>
            <person name="Sese J."/>
            <person name="O'Brien M.J."/>
            <person name="Copetti D."/>
            <person name="Mohd Noor M.I."/>
            <person name="Ong R.C."/>
            <person name="Putra M."/>
            <person name="Sireger I.Z."/>
            <person name="Indrioko S."/>
            <person name="Kosugi Y."/>
            <person name="Izuno A."/>
            <person name="Isagi Y."/>
            <person name="Lee S.L."/>
            <person name="Shimizu K.K."/>
        </authorList>
    </citation>
    <scope>NUCLEOTIDE SEQUENCE [LARGE SCALE GENOMIC DNA]</scope>
    <source>
        <strain evidence="3">214</strain>
    </source>
</reference>
<dbReference type="Proteomes" id="UP001054252">
    <property type="component" value="Unassembled WGS sequence"/>
</dbReference>
<name>A0AAV5MXD5_9ROSI</name>
<feature type="transmembrane region" description="Helical" evidence="2">
    <location>
        <begin position="136"/>
        <end position="153"/>
    </location>
</feature>
<dbReference type="AlphaFoldDB" id="A0AAV5MXD5"/>
<evidence type="ECO:0000313" key="3">
    <source>
        <dbReference type="EMBL" id="GKV53624.1"/>
    </source>
</evidence>
<evidence type="ECO:0000256" key="1">
    <source>
        <dbReference type="SAM" id="MobiDB-lite"/>
    </source>
</evidence>
<comment type="caution">
    <text evidence="3">The sequence shown here is derived from an EMBL/GenBank/DDBJ whole genome shotgun (WGS) entry which is preliminary data.</text>
</comment>
<evidence type="ECO:0000313" key="4">
    <source>
        <dbReference type="Proteomes" id="UP001054252"/>
    </source>
</evidence>
<proteinExistence type="predicted"/>
<dbReference type="EMBL" id="BPVZ01001621">
    <property type="protein sequence ID" value="GKV53624.1"/>
    <property type="molecule type" value="Genomic_DNA"/>
</dbReference>
<evidence type="ECO:0000256" key="2">
    <source>
        <dbReference type="SAM" id="Phobius"/>
    </source>
</evidence>
<sequence>MLDLFWKLTSEKPEIRRIPHHDESNVKLHTINHANKASTSNNPEQEATTASTSSADSWEQRDRLESLQVDDAHLRQLKGKIQLAEAQRIDYRGRTPLIRSPDKKEGLSDFLRDTSRIKGFGLREAYLYSYWKDMRFVIAMLAIIGLSLWWFIVPDPVLVSPYALSSPDLPLLIKVAKDTVVERVCSDHPWMTSPCPCGEPLNNEVRMLLPFLLMRNSRLGESKGRSDYYSISNREFLLTKL</sequence>
<accession>A0AAV5MXD5</accession>
<gene>
    <name evidence="3" type="ORF">SLEP1_g60143</name>
</gene>
<keyword evidence="4" id="KW-1185">Reference proteome</keyword>
<keyword evidence="2" id="KW-1133">Transmembrane helix</keyword>
<organism evidence="3 4">
    <name type="scientific">Rubroshorea leprosula</name>
    <dbReference type="NCBI Taxonomy" id="152421"/>
    <lineage>
        <taxon>Eukaryota</taxon>
        <taxon>Viridiplantae</taxon>
        <taxon>Streptophyta</taxon>
        <taxon>Embryophyta</taxon>
        <taxon>Tracheophyta</taxon>
        <taxon>Spermatophyta</taxon>
        <taxon>Magnoliopsida</taxon>
        <taxon>eudicotyledons</taxon>
        <taxon>Gunneridae</taxon>
        <taxon>Pentapetalae</taxon>
        <taxon>rosids</taxon>
        <taxon>malvids</taxon>
        <taxon>Malvales</taxon>
        <taxon>Dipterocarpaceae</taxon>
        <taxon>Rubroshorea</taxon>
    </lineage>
</organism>